<keyword evidence="7" id="KW-0735">Signal-anchor</keyword>
<evidence type="ECO:0000313" key="18">
    <source>
        <dbReference type="Ensembl" id="ENSXETP00000106318"/>
    </source>
</evidence>
<evidence type="ECO:0000256" key="3">
    <source>
        <dbReference type="ARBA" id="ARBA00006003"/>
    </source>
</evidence>
<comment type="catalytic activity">
    <reaction evidence="13">
        <text>a beta-D-galactosyl-(1-&gt;3)-N-acetyl-alpha-D-galactosaminyl derivative + CMP-N-acetyl-beta-neuraminate = a beta-D-galactosyl-(1-&gt;3)-[N-acetyl-alpha-neuraminyl-(2-&gt;6)]-N-acetyl-alpha-D-galactosaminyl derivative + CMP + H(+)</text>
        <dbReference type="Rhea" id="RHEA:11136"/>
        <dbReference type="ChEBI" id="CHEBI:15378"/>
        <dbReference type="ChEBI" id="CHEBI:57812"/>
        <dbReference type="ChEBI" id="CHEBI:60377"/>
        <dbReference type="ChEBI" id="CHEBI:133470"/>
        <dbReference type="ChEBI" id="CHEBI:140764"/>
        <dbReference type="EC" id="2.4.3.3"/>
    </reaction>
    <physiologicalReaction direction="left-to-right" evidence="13">
        <dbReference type="Rhea" id="RHEA:11137"/>
    </physiologicalReaction>
</comment>
<accession>A0A803JEL2</accession>
<evidence type="ECO:0000256" key="2">
    <source>
        <dbReference type="ARBA" id="ARBA00004922"/>
    </source>
</evidence>
<evidence type="ECO:0000256" key="9">
    <source>
        <dbReference type="ARBA" id="ARBA00023034"/>
    </source>
</evidence>
<dbReference type="Gene3D" id="3.90.1480.20">
    <property type="entry name" value="Glycosyl transferase family 29"/>
    <property type="match status" value="1"/>
</dbReference>
<evidence type="ECO:0000256" key="5">
    <source>
        <dbReference type="ARBA" id="ARBA00022679"/>
    </source>
</evidence>
<comment type="pathway">
    <text evidence="2">Protein modification; protein glycosylation.</text>
</comment>
<dbReference type="PANTHER" id="PTHR45941:SF4">
    <property type="entry name" value="ST6 N-ACETYLGALACTOSAMINIDE ALPHA-2,6-SIALYLTRANSFERASE 2"/>
    <property type="match status" value="1"/>
</dbReference>
<dbReference type="AlphaFoldDB" id="A0A803JEL2"/>
<evidence type="ECO:0000256" key="11">
    <source>
        <dbReference type="ARBA" id="ARBA00023157"/>
    </source>
</evidence>
<dbReference type="EC" id="2.4.3.3" evidence="14"/>
<evidence type="ECO:0000256" key="17">
    <source>
        <dbReference type="SAM" id="MobiDB-lite"/>
    </source>
</evidence>
<organism evidence="18">
    <name type="scientific">Xenopus tropicalis</name>
    <name type="common">Western clawed frog</name>
    <name type="synonym">Silurana tropicalis</name>
    <dbReference type="NCBI Taxonomy" id="8364"/>
    <lineage>
        <taxon>Eukaryota</taxon>
        <taxon>Metazoa</taxon>
        <taxon>Chordata</taxon>
        <taxon>Craniata</taxon>
        <taxon>Vertebrata</taxon>
        <taxon>Euteleostomi</taxon>
        <taxon>Amphibia</taxon>
        <taxon>Batrachia</taxon>
        <taxon>Anura</taxon>
        <taxon>Pipoidea</taxon>
        <taxon>Pipidae</taxon>
        <taxon>Xenopodinae</taxon>
        <taxon>Xenopus</taxon>
        <taxon>Silurana</taxon>
    </lineage>
</organism>
<keyword evidence="9" id="KW-0333">Golgi apparatus</keyword>
<evidence type="ECO:0000256" key="13">
    <source>
        <dbReference type="ARBA" id="ARBA00036348"/>
    </source>
</evidence>
<reference evidence="18" key="1">
    <citation type="journal article" date="2010" name="Science">
        <title>The genome of the Western clawed frog Xenopus tropicalis.</title>
        <authorList>
            <person name="Hellsten U."/>
            <person name="Harland R.M."/>
            <person name="Gilchrist M.J."/>
            <person name="Hendrix D."/>
            <person name="Jurka J."/>
            <person name="Kapitonov V."/>
            <person name="Ovcharenko I."/>
            <person name="Putnam N.H."/>
            <person name="Shu S."/>
            <person name="Taher L."/>
            <person name="Blitz I.L."/>
            <person name="Blumberg B."/>
            <person name="Dichmann D.S."/>
            <person name="Dubchak I."/>
            <person name="Amaya E."/>
            <person name="Detter J.C."/>
            <person name="Fletcher R."/>
            <person name="Gerhard D.S."/>
            <person name="Goodstein D."/>
            <person name="Graves T."/>
            <person name="Grigoriev I.V."/>
            <person name="Grimwood J."/>
            <person name="Kawashima T."/>
            <person name="Lindquist E."/>
            <person name="Lucas S.M."/>
            <person name="Mead P.E."/>
            <person name="Mitros T."/>
            <person name="Ogino H."/>
            <person name="Ohta Y."/>
            <person name="Poliakov A.V."/>
            <person name="Pollet N."/>
            <person name="Robert J."/>
            <person name="Salamov A."/>
            <person name="Sater A.K."/>
            <person name="Schmutz J."/>
            <person name="Terry A."/>
            <person name="Vize P.D."/>
            <person name="Warren W.C."/>
            <person name="Wells D."/>
            <person name="Wills A."/>
            <person name="Wilson R.K."/>
            <person name="Zimmerman L.B."/>
            <person name="Zorn A.M."/>
            <person name="Grainger R."/>
            <person name="Grammer T."/>
            <person name="Khokha M.K."/>
            <person name="Richardson P.M."/>
            <person name="Rokhsar D.S."/>
        </authorList>
    </citation>
    <scope>NUCLEOTIDE SEQUENCE [LARGE SCALE GENOMIC DNA]</scope>
    <source>
        <strain evidence="18">Nigerian</strain>
    </source>
</reference>
<keyword evidence="5" id="KW-0808">Transferase</keyword>
<evidence type="ECO:0000256" key="10">
    <source>
        <dbReference type="ARBA" id="ARBA00023136"/>
    </source>
</evidence>
<dbReference type="FunFam" id="3.90.1480.20:FF:000015">
    <property type="entry name" value="Lactosylceramide alpha-2,3-sialyltransferase"/>
    <property type="match status" value="1"/>
</dbReference>
<evidence type="ECO:0000256" key="7">
    <source>
        <dbReference type="ARBA" id="ARBA00022968"/>
    </source>
</evidence>
<keyword evidence="8" id="KW-1133">Transmembrane helix</keyword>
<dbReference type="Bgee" id="ENSXETG00000015399">
    <property type="expression patterns" value="Expressed in skeletal muscle tissue and 8 other cell types or tissues"/>
</dbReference>
<evidence type="ECO:0000256" key="12">
    <source>
        <dbReference type="ARBA" id="ARBA00023180"/>
    </source>
</evidence>
<dbReference type="GeneTree" id="ENSGT00940000164863"/>
<dbReference type="GO" id="GO:0000139">
    <property type="term" value="C:Golgi membrane"/>
    <property type="evidence" value="ECO:0007669"/>
    <property type="project" value="UniProtKB-SubCell"/>
</dbReference>
<dbReference type="GO" id="GO:0001665">
    <property type="term" value="F:alpha-N-acetylgalactosaminide alpha-2,6-sialyltransferase activity"/>
    <property type="evidence" value="ECO:0007669"/>
    <property type="project" value="UniProtKB-EC"/>
</dbReference>
<keyword evidence="11" id="KW-1015">Disulfide bond</keyword>
<keyword evidence="12" id="KW-0325">Glycoprotein</keyword>
<dbReference type="InParanoid" id="A0A803JEL2"/>
<keyword evidence="6" id="KW-0812">Transmembrane</keyword>
<name>A0A803JEL2_XENTR</name>
<comment type="catalytic activity">
    <reaction evidence="15">
        <text>a 3-O-[N-acetyl-alpha-neuraminyl-(2-&gt;3)-beta-D-galactosyl-(1-&gt;3)-N-acetyl-alpha-D-galactosaminyl]-L-threonyl-[protein] + CMP-N-acetyl-beta-neuraminate = a 3-O-{alpha-Neu5Ac-(2-&gt;3)-beta-D-Gal-(1-&gt;3)-[alpha-Neu5Ac-(2-&gt;6)]-alpha-D-GalNAc}-L-threonyl-[protein] + CMP + H(+)</text>
        <dbReference type="Rhea" id="RHEA:81659"/>
        <dbReference type="Rhea" id="RHEA-COMP:14417"/>
        <dbReference type="Rhea" id="RHEA-COMP:16763"/>
        <dbReference type="ChEBI" id="CHEBI:15378"/>
        <dbReference type="ChEBI" id="CHEBI:57812"/>
        <dbReference type="ChEBI" id="CHEBI:60377"/>
        <dbReference type="ChEBI" id="CHEBI:139598"/>
        <dbReference type="ChEBI" id="CHEBI:156398"/>
    </reaction>
    <physiologicalReaction direction="left-to-right" evidence="15">
        <dbReference type="Rhea" id="RHEA:81660"/>
    </physiologicalReaction>
</comment>
<evidence type="ECO:0000256" key="14">
    <source>
        <dbReference type="ARBA" id="ARBA00039109"/>
    </source>
</evidence>
<evidence type="ECO:0000256" key="15">
    <source>
        <dbReference type="ARBA" id="ARBA00050664"/>
    </source>
</evidence>
<evidence type="ECO:0000256" key="1">
    <source>
        <dbReference type="ARBA" id="ARBA00004323"/>
    </source>
</evidence>
<comment type="subcellular location">
    <subcellularLocation>
        <location evidence="1">Golgi apparatus membrane</location>
        <topology evidence="1">Single-pass type II membrane protein</topology>
    </subcellularLocation>
</comment>
<keyword evidence="4" id="KW-0328">Glycosyltransferase</keyword>
<evidence type="ECO:0000256" key="16">
    <source>
        <dbReference type="ARBA" id="ARBA00052285"/>
    </source>
</evidence>
<reference evidence="18" key="2">
    <citation type="submission" date="2021-03" db="UniProtKB">
        <authorList>
            <consortium name="Ensembl"/>
        </authorList>
    </citation>
    <scope>IDENTIFICATION</scope>
</reference>
<dbReference type="PANTHER" id="PTHR45941">
    <property type="entry name" value="ALPHA-N-ACETYLGALACTOSAMINIDE ALPHA-2,6-SIALYLTRANSFERASE 2-LIKE-RELATED"/>
    <property type="match status" value="1"/>
</dbReference>
<sequence>MECVPCVRNVRFRALQKALLCLCFITFLLLFVINREQILQRVAHSFPAINPSYYELTVVLGNLEDTRRHTFAPNKSLKVATQESEIPIKSNKETKVLPVLTNKRTEQLESAKHSKTNTKPPTVTAKASRITSNHSRIIKSPNVPRNSSGIIESSRVTKENSEKAREISTTFSYLGDAYGWDNTYLNSSCPNRTREKLRSDTFNGTFVKDIPILQWKKHAILSEYQRLKRYLGTYGWKGVTWQVLNETLNLLNSSHSGYLFDTWKGHSPCVRCAVVGNGGILNNSGMGAEIDGHDYVFRVNGAITEGHENDVGKRTSFFFFSTNTLFNSLYAYKKYGFHKIPHSQETRFLLLPDHDRDYLLVRAALTNSVIDRGRDKGKRPSNYFGSNLTTEHFKILHPDFMRYLRNRYLWDPIINTKNRDIYRPTTGASMLLLAVHTCDQVSAYGFITPNYKTFSDHYYDKAFKKIIFYANHSFLREMRLWQKLHNAGIQEEGEELEDYSTNHHDSNYTTP</sequence>
<dbReference type="Ensembl" id="ENSXETT00000119441">
    <property type="protein sequence ID" value="ENSXETP00000106318"/>
    <property type="gene ID" value="ENSXETG00000015399"/>
</dbReference>
<keyword evidence="10" id="KW-0472">Membrane</keyword>
<feature type="region of interest" description="Disordered" evidence="17">
    <location>
        <begin position="106"/>
        <end position="125"/>
    </location>
</feature>
<evidence type="ECO:0000256" key="4">
    <source>
        <dbReference type="ARBA" id="ARBA00022676"/>
    </source>
</evidence>
<comment type="similarity">
    <text evidence="3">Belongs to the glycosyltransferase 29 family.</text>
</comment>
<dbReference type="Pfam" id="PF00777">
    <property type="entry name" value="Glyco_transf_29"/>
    <property type="match status" value="1"/>
</dbReference>
<comment type="catalytic activity">
    <reaction evidence="16">
        <text>a 3-O-[N-acetyl-alpha-D-galactosaminyl]-L-threonyl-[protein] + CMP-N-acetyl-beta-neuraminate = a 3-O-[N-acetyl-alpha-neuraminosyl-(2-&gt;6)-N-acetyl-alpha-D-galactosaminyl]-L-threonyl-[protein] + CMP + H(+)</text>
        <dbReference type="Rhea" id="RHEA:81643"/>
        <dbReference type="Rhea" id="RHEA-COMP:11689"/>
        <dbReference type="Rhea" id="RHEA-COMP:19720"/>
        <dbReference type="ChEBI" id="CHEBI:15378"/>
        <dbReference type="ChEBI" id="CHEBI:57812"/>
        <dbReference type="ChEBI" id="CHEBI:60377"/>
        <dbReference type="ChEBI" id="CHEBI:87075"/>
        <dbReference type="ChEBI" id="CHEBI:231970"/>
    </reaction>
    <physiologicalReaction direction="left-to-right" evidence="16">
        <dbReference type="Rhea" id="RHEA:81644"/>
    </physiologicalReaction>
</comment>
<proteinExistence type="inferred from homology"/>
<dbReference type="InterPro" id="IPR038578">
    <property type="entry name" value="GT29-like_sf"/>
</dbReference>
<dbReference type="InterPro" id="IPR001675">
    <property type="entry name" value="Glyco_trans_29"/>
</dbReference>
<evidence type="ECO:0000256" key="6">
    <source>
        <dbReference type="ARBA" id="ARBA00022692"/>
    </source>
</evidence>
<protein>
    <recommendedName>
        <fullName evidence="14">alpha-N-acetylgalactosaminide alpha-2,6-sialyltransferase</fullName>
        <ecNumber evidence="14">2.4.3.3</ecNumber>
    </recommendedName>
</protein>
<evidence type="ECO:0000256" key="8">
    <source>
        <dbReference type="ARBA" id="ARBA00022989"/>
    </source>
</evidence>